<keyword evidence="2" id="KW-1185">Reference proteome</keyword>
<evidence type="ECO:0000313" key="1">
    <source>
        <dbReference type="EMBL" id="KAB0407199.1"/>
    </source>
</evidence>
<dbReference type="AlphaFoldDB" id="A0A6A1QMT1"/>
<gene>
    <name evidence="1" type="ORF">E2I00_014065</name>
</gene>
<sequence>DAATVMIAGGGPALRFPGAGGPVVLGPGASTRARAARKAWKRWRRRRPCLSRKFWGSGNQNPSCCACCTPVPTVPIVEAMQFPAVPRPTYQQVQQTLQTWAATVATVVPPMVGDPPFVVHLAPVIGFNWTVQRLEKPCSCHEQLWHPPQRASLLYPALVPHLLQRAHSALYSAAGSPDPMALLPPHQALMGPLFCLDHL</sequence>
<name>A0A6A1QMT1_BALPH</name>
<reference evidence="1 2" key="1">
    <citation type="journal article" date="2019" name="PLoS ONE">
        <title>Genomic analyses reveal an absence of contemporary introgressive admixture between fin whales and blue whales, despite known hybrids.</title>
        <authorList>
            <person name="Westbury M.V."/>
            <person name="Petersen B."/>
            <person name="Lorenzen E.D."/>
        </authorList>
    </citation>
    <scope>NUCLEOTIDE SEQUENCE [LARGE SCALE GENOMIC DNA]</scope>
    <source>
        <strain evidence="1">FinWhale-01</strain>
    </source>
</reference>
<protein>
    <submittedName>
        <fullName evidence="1">Uncharacterized protein</fullName>
    </submittedName>
</protein>
<comment type="caution">
    <text evidence="1">The sequence shown here is derived from an EMBL/GenBank/DDBJ whole genome shotgun (WGS) entry which is preliminary data.</text>
</comment>
<evidence type="ECO:0000313" key="2">
    <source>
        <dbReference type="Proteomes" id="UP000437017"/>
    </source>
</evidence>
<dbReference type="Proteomes" id="UP000437017">
    <property type="component" value="Unassembled WGS sequence"/>
</dbReference>
<dbReference type="EMBL" id="SGJD01000077">
    <property type="protein sequence ID" value="KAB0407199.1"/>
    <property type="molecule type" value="Genomic_DNA"/>
</dbReference>
<accession>A0A6A1QMT1</accession>
<feature type="non-terminal residue" evidence="1">
    <location>
        <position position="1"/>
    </location>
</feature>
<organism evidence="1 2">
    <name type="scientific">Balaenoptera physalus</name>
    <name type="common">Fin whale</name>
    <name type="synonym">Balaena physalus</name>
    <dbReference type="NCBI Taxonomy" id="9770"/>
    <lineage>
        <taxon>Eukaryota</taxon>
        <taxon>Metazoa</taxon>
        <taxon>Chordata</taxon>
        <taxon>Craniata</taxon>
        <taxon>Vertebrata</taxon>
        <taxon>Euteleostomi</taxon>
        <taxon>Mammalia</taxon>
        <taxon>Eutheria</taxon>
        <taxon>Laurasiatheria</taxon>
        <taxon>Artiodactyla</taxon>
        <taxon>Whippomorpha</taxon>
        <taxon>Cetacea</taxon>
        <taxon>Mysticeti</taxon>
        <taxon>Balaenopteridae</taxon>
        <taxon>Balaenoptera</taxon>
    </lineage>
</organism>
<proteinExistence type="predicted"/>